<dbReference type="SUPFAM" id="SSF52047">
    <property type="entry name" value="RNI-like"/>
    <property type="match status" value="1"/>
</dbReference>
<evidence type="ECO:0000256" key="1">
    <source>
        <dbReference type="SAM" id="MobiDB-lite"/>
    </source>
</evidence>
<feature type="region of interest" description="Disordered" evidence="1">
    <location>
        <begin position="1"/>
        <end position="31"/>
    </location>
</feature>
<feature type="compositionally biased region" description="Low complexity" evidence="1">
    <location>
        <begin position="637"/>
        <end position="649"/>
    </location>
</feature>
<accession>A0AAD8LAA6</accession>
<dbReference type="SUPFAM" id="SSF81383">
    <property type="entry name" value="F-box domain"/>
    <property type="match status" value="1"/>
</dbReference>
<feature type="compositionally biased region" description="Polar residues" evidence="1">
    <location>
        <begin position="1"/>
        <end position="28"/>
    </location>
</feature>
<dbReference type="InterPro" id="IPR036047">
    <property type="entry name" value="F-box-like_dom_sf"/>
</dbReference>
<dbReference type="AlphaFoldDB" id="A0AAD8LAA6"/>
<dbReference type="Gene3D" id="3.80.10.10">
    <property type="entry name" value="Ribonuclease Inhibitor"/>
    <property type="match status" value="2"/>
</dbReference>
<protein>
    <recommendedName>
        <fullName evidence="4">F-box domain-containing protein</fullName>
    </recommendedName>
</protein>
<keyword evidence="3" id="KW-1185">Reference proteome</keyword>
<feature type="region of interest" description="Disordered" evidence="1">
    <location>
        <begin position="604"/>
        <end position="653"/>
    </location>
</feature>
<reference evidence="2" key="1">
    <citation type="journal article" date="2023" name="bioRxiv">
        <title>Improved chromosome-level genome assembly for marigold (Tagetes erecta).</title>
        <authorList>
            <person name="Jiang F."/>
            <person name="Yuan L."/>
            <person name="Wang S."/>
            <person name="Wang H."/>
            <person name="Xu D."/>
            <person name="Wang A."/>
            <person name="Fan W."/>
        </authorList>
    </citation>
    <scope>NUCLEOTIDE SEQUENCE</scope>
    <source>
        <strain evidence="2">WSJ</strain>
        <tissue evidence="2">Leaf</tissue>
    </source>
</reference>
<dbReference type="PANTHER" id="PTHR38926:SF2">
    <property type="entry name" value="F-BOX_LRR-REPEAT PROTEIN 21-RELATED"/>
    <property type="match status" value="1"/>
</dbReference>
<comment type="caution">
    <text evidence="2">The sequence shown here is derived from an EMBL/GenBank/DDBJ whole genome shotgun (WGS) entry which is preliminary data.</text>
</comment>
<dbReference type="InterPro" id="IPR032675">
    <property type="entry name" value="LRR_dom_sf"/>
</dbReference>
<gene>
    <name evidence="2" type="ORF">QVD17_03068</name>
</gene>
<evidence type="ECO:0000313" key="2">
    <source>
        <dbReference type="EMBL" id="KAK1437278.1"/>
    </source>
</evidence>
<sequence>METPSSMVKNTSCSDQSTGKSPSSNSPELHNDHYDNDLMLESFLRVSDSDSINTSFHRLVESRSSDSDKHDFIQRAIHLSFVLLEAGKRSDRKRCSLHNTVVWPLPPDLTIKVFAMLDTQSVCYAAATCSFFQKCAADALCFANIDLITSVPKVNNGVVSSMIQRAGNALLSIKLGVLPHGTSSLFGSSEPLVSNIRNSSDASGVSWNDKRSRQGKESCILTRSCLSSLSENGGAPGARLRRLHLFNIERMDNAALLTSLASCPFLLDLEIVGVHVELRQTLESVSKHCPLMERLVFESSKTGRDDCWKTPACNEFVRNCPNITTLALKGFKLQDYKVHMLLKGLCKLKHVDFSNSFSFTGACLKNLGANGGGNQLEVMILRDCLHLKETEVEHFLGAVVAGEFKLLRHLDISNREGLASDGGDWIHRCYTASFIPIKQLLEERPDFTLVAEFPERSYSDAEQTTPSDSDSYVSDEDDDEDDEDDNEEEDDDDDDDDDDDNDDDDDDDDEDDEDDDDEHEDREYHRAALESRIREFEEINLRRMEEQTRQTTESITRMEDFHIAHIYGMELERNRAFEYQERLRHHYDYHAGLPYVETPPHVDYSTLGPYTQDKPHLHYPQSHPSRWLPLQPPPTSPEEGSSSQSLLGSRDPRSVYLRVMESIFGPPSRSP</sequence>
<feature type="region of interest" description="Disordered" evidence="1">
    <location>
        <begin position="454"/>
        <end position="529"/>
    </location>
</feature>
<feature type="compositionally biased region" description="Acidic residues" evidence="1">
    <location>
        <begin position="473"/>
        <end position="520"/>
    </location>
</feature>
<evidence type="ECO:0008006" key="4">
    <source>
        <dbReference type="Google" id="ProtNLM"/>
    </source>
</evidence>
<feature type="compositionally biased region" description="Polar residues" evidence="1">
    <location>
        <begin position="460"/>
        <end position="472"/>
    </location>
</feature>
<organism evidence="2 3">
    <name type="scientific">Tagetes erecta</name>
    <name type="common">African marigold</name>
    <dbReference type="NCBI Taxonomy" id="13708"/>
    <lineage>
        <taxon>Eukaryota</taxon>
        <taxon>Viridiplantae</taxon>
        <taxon>Streptophyta</taxon>
        <taxon>Embryophyta</taxon>
        <taxon>Tracheophyta</taxon>
        <taxon>Spermatophyta</taxon>
        <taxon>Magnoliopsida</taxon>
        <taxon>eudicotyledons</taxon>
        <taxon>Gunneridae</taxon>
        <taxon>Pentapetalae</taxon>
        <taxon>asterids</taxon>
        <taxon>campanulids</taxon>
        <taxon>Asterales</taxon>
        <taxon>Asteraceae</taxon>
        <taxon>Asteroideae</taxon>
        <taxon>Heliantheae alliance</taxon>
        <taxon>Tageteae</taxon>
        <taxon>Tagetes</taxon>
    </lineage>
</organism>
<dbReference type="Proteomes" id="UP001229421">
    <property type="component" value="Unassembled WGS sequence"/>
</dbReference>
<dbReference type="EMBL" id="JAUHHV010000001">
    <property type="protein sequence ID" value="KAK1437278.1"/>
    <property type="molecule type" value="Genomic_DNA"/>
</dbReference>
<dbReference type="SUPFAM" id="SSF48371">
    <property type="entry name" value="ARM repeat"/>
    <property type="match status" value="1"/>
</dbReference>
<dbReference type="PANTHER" id="PTHR38926">
    <property type="entry name" value="F-BOX DOMAIN CONTAINING PROTEIN, EXPRESSED"/>
    <property type="match status" value="1"/>
</dbReference>
<proteinExistence type="predicted"/>
<evidence type="ECO:0000313" key="3">
    <source>
        <dbReference type="Proteomes" id="UP001229421"/>
    </source>
</evidence>
<dbReference type="InterPro" id="IPR016024">
    <property type="entry name" value="ARM-type_fold"/>
</dbReference>
<name>A0AAD8LAA6_TARER</name>